<dbReference type="InterPro" id="IPR036955">
    <property type="entry name" value="AP2/ERF_dom_sf"/>
</dbReference>
<dbReference type="PANTHER" id="PTHR32467:SF90">
    <property type="entry name" value="AP2-LIKE ETHYLENE-RESPONSIVE TRANSCRIPTION FACTOR AIL1"/>
    <property type="match status" value="1"/>
</dbReference>
<feature type="compositionally biased region" description="Polar residues" evidence="6">
    <location>
        <begin position="112"/>
        <end position="121"/>
    </location>
</feature>
<evidence type="ECO:0000256" key="4">
    <source>
        <dbReference type="ARBA" id="ARBA00023163"/>
    </source>
</evidence>
<feature type="region of interest" description="Disordered" evidence="6">
    <location>
        <begin position="93"/>
        <end position="122"/>
    </location>
</feature>
<dbReference type="Pfam" id="PF00847">
    <property type="entry name" value="AP2"/>
    <property type="match status" value="2"/>
</dbReference>
<keyword evidence="3" id="KW-0238">DNA-binding</keyword>
<evidence type="ECO:0000256" key="6">
    <source>
        <dbReference type="SAM" id="MobiDB-lite"/>
    </source>
</evidence>
<dbReference type="SUPFAM" id="SSF54171">
    <property type="entry name" value="DNA-binding domain"/>
    <property type="match status" value="2"/>
</dbReference>
<dbReference type="AlphaFoldDB" id="A0A061R293"/>
<proteinExistence type="predicted"/>
<evidence type="ECO:0000256" key="1">
    <source>
        <dbReference type="ARBA" id="ARBA00004123"/>
    </source>
</evidence>
<dbReference type="GO" id="GO:0003700">
    <property type="term" value="F:DNA-binding transcription factor activity"/>
    <property type="evidence" value="ECO:0007669"/>
    <property type="project" value="InterPro"/>
</dbReference>
<dbReference type="GO" id="GO:0003677">
    <property type="term" value="F:DNA binding"/>
    <property type="evidence" value="ECO:0007669"/>
    <property type="project" value="UniProtKB-KW"/>
</dbReference>
<dbReference type="InterPro" id="IPR016177">
    <property type="entry name" value="DNA-bd_dom_sf"/>
</dbReference>
<dbReference type="GO" id="GO:0005634">
    <property type="term" value="C:nucleus"/>
    <property type="evidence" value="ECO:0007669"/>
    <property type="project" value="UniProtKB-SubCell"/>
</dbReference>
<feature type="compositionally biased region" description="Polar residues" evidence="6">
    <location>
        <begin position="93"/>
        <end position="103"/>
    </location>
</feature>
<comment type="subcellular location">
    <subcellularLocation>
        <location evidence="1">Nucleus</location>
    </subcellularLocation>
</comment>
<evidence type="ECO:0000256" key="2">
    <source>
        <dbReference type="ARBA" id="ARBA00023015"/>
    </source>
</evidence>
<dbReference type="PROSITE" id="PS51032">
    <property type="entry name" value="AP2_ERF"/>
    <property type="match status" value="2"/>
</dbReference>
<protein>
    <submittedName>
        <fullName evidence="8">AP2-like factor, ANT lineage</fullName>
    </submittedName>
</protein>
<dbReference type="EMBL" id="GBEZ01019534">
    <property type="protein sequence ID" value="JAC67037.1"/>
    <property type="molecule type" value="Transcribed_RNA"/>
</dbReference>
<dbReference type="Gene3D" id="3.30.730.10">
    <property type="entry name" value="AP2/ERF domain"/>
    <property type="match status" value="2"/>
</dbReference>
<dbReference type="CDD" id="cd00018">
    <property type="entry name" value="AP2"/>
    <property type="match status" value="2"/>
</dbReference>
<organism evidence="8">
    <name type="scientific">Tetraselmis sp. GSL018</name>
    <dbReference type="NCBI Taxonomy" id="582737"/>
    <lineage>
        <taxon>Eukaryota</taxon>
        <taxon>Viridiplantae</taxon>
        <taxon>Chlorophyta</taxon>
        <taxon>core chlorophytes</taxon>
        <taxon>Chlorodendrophyceae</taxon>
        <taxon>Chlorodendrales</taxon>
        <taxon>Chlorodendraceae</taxon>
        <taxon>Tetraselmis</taxon>
    </lineage>
</organism>
<evidence type="ECO:0000256" key="3">
    <source>
        <dbReference type="ARBA" id="ARBA00023125"/>
    </source>
</evidence>
<keyword evidence="2" id="KW-0805">Transcription regulation</keyword>
<keyword evidence="5" id="KW-0539">Nucleus</keyword>
<accession>A0A061R293</accession>
<sequence length="297" mass="33383">MLSSYKFNEANAVAVSNLIHENALKEYGCKLEAAGFCIGDEMFSSCELTRILLTFGPEQHWFSGTSASDTEVCNSSAKPKGDIQTCQSDSNLYGRSSITGQETTTHKKRSGSPRQGTSQFRGVTKHRTTGRFEAHFWDAAAPRPATSSKQGRKRGRQVYLGGFENEEAAARAYDQAVLRFCDCKTKLNFPASDYADEIETLMAMSREEVVAKIRRASRSFSRGRSNFRGVTRHGRNGKWEARIGQLSESRHMYLGMFDEEEEAARAYDKAAVTLRGDKAITNFKIQDYMEHRNNFNK</sequence>
<keyword evidence="4" id="KW-0804">Transcription</keyword>
<evidence type="ECO:0000259" key="7">
    <source>
        <dbReference type="PROSITE" id="PS51032"/>
    </source>
</evidence>
<evidence type="ECO:0000256" key="5">
    <source>
        <dbReference type="ARBA" id="ARBA00023242"/>
    </source>
</evidence>
<gene>
    <name evidence="8" type="primary">OVM</name>
    <name evidence="8" type="ORF">TSPGSL018_12173</name>
</gene>
<dbReference type="PANTHER" id="PTHR32467">
    <property type="entry name" value="AP2-LIKE ETHYLENE-RESPONSIVE TRANSCRIPTION FACTOR"/>
    <property type="match status" value="1"/>
</dbReference>
<dbReference type="InterPro" id="IPR001471">
    <property type="entry name" value="AP2/ERF_dom"/>
</dbReference>
<feature type="domain" description="AP2/ERF" evidence="7">
    <location>
        <begin position="226"/>
        <end position="284"/>
    </location>
</feature>
<dbReference type="SMART" id="SM00380">
    <property type="entry name" value="AP2"/>
    <property type="match status" value="2"/>
</dbReference>
<reference evidence="8" key="1">
    <citation type="submission" date="2014-05" db="EMBL/GenBank/DDBJ databases">
        <title>The transcriptome of the halophilic microalga Tetraselmis sp. GSL018 isolated from the Great Salt Lake, Utah.</title>
        <authorList>
            <person name="Jinkerson R.E."/>
            <person name="D'Adamo S."/>
            <person name="Posewitz M.C."/>
        </authorList>
    </citation>
    <scope>NUCLEOTIDE SEQUENCE</scope>
    <source>
        <strain evidence="8">GSL018</strain>
    </source>
</reference>
<evidence type="ECO:0000313" key="8">
    <source>
        <dbReference type="EMBL" id="JAC67037.1"/>
    </source>
</evidence>
<feature type="domain" description="AP2/ERF" evidence="7">
    <location>
        <begin position="119"/>
        <end position="190"/>
    </location>
</feature>
<name>A0A061R293_9CHLO</name>